<evidence type="ECO:0000256" key="2">
    <source>
        <dbReference type="ARBA" id="ARBA00022692"/>
    </source>
</evidence>
<feature type="transmembrane region" description="Helical" evidence="5">
    <location>
        <begin position="78"/>
        <end position="104"/>
    </location>
</feature>
<dbReference type="Gene3D" id="1.20.1250.20">
    <property type="entry name" value="MFS general substrate transporter like domains"/>
    <property type="match status" value="1"/>
</dbReference>
<sequence>MITNDDTSLQAAGIFLIGSPMSSRITISDNPANAHKAQNIALLCCAGAMIPGFWVWMDRRERAGKPALIPNSLWKNTAFSAMCVIVLFSWAVLNGVETILSLFFQKVQELSGFQSALRFLPNVIIGVLLNLGTGLLVHRVHANHLVLVSSLLSAGSPLLMAIIDPQWSWCLERLSFPPYSHKYKSPHETKFLTTAPGYIHKVIFTIANLIVADAFTPQTRGLAGAVFNTIAEFGTSLGLTIFMIISAGVTRDSSIADKQSPEALMVGYRTSSGRALGLCWGLVVLGCGVAECWSD</sequence>
<evidence type="ECO:0000256" key="4">
    <source>
        <dbReference type="ARBA" id="ARBA00023136"/>
    </source>
</evidence>
<keyword evidence="4 5" id="KW-0472">Membrane</keyword>
<feature type="transmembrane region" description="Helical" evidence="5">
    <location>
        <begin position="222"/>
        <end position="245"/>
    </location>
</feature>
<dbReference type="InterPro" id="IPR036259">
    <property type="entry name" value="MFS_trans_sf"/>
</dbReference>
<evidence type="ECO:0000256" key="1">
    <source>
        <dbReference type="ARBA" id="ARBA00004141"/>
    </source>
</evidence>
<feature type="transmembrane region" description="Helical" evidence="5">
    <location>
        <begin position="116"/>
        <end position="137"/>
    </location>
</feature>
<name>A0A507QK36_MONPU</name>
<dbReference type="SUPFAM" id="SSF103473">
    <property type="entry name" value="MFS general substrate transporter"/>
    <property type="match status" value="1"/>
</dbReference>
<organism evidence="6 7">
    <name type="scientific">Monascus purpureus</name>
    <name type="common">Red mold</name>
    <name type="synonym">Monascus anka</name>
    <dbReference type="NCBI Taxonomy" id="5098"/>
    <lineage>
        <taxon>Eukaryota</taxon>
        <taxon>Fungi</taxon>
        <taxon>Dikarya</taxon>
        <taxon>Ascomycota</taxon>
        <taxon>Pezizomycotina</taxon>
        <taxon>Eurotiomycetes</taxon>
        <taxon>Eurotiomycetidae</taxon>
        <taxon>Eurotiales</taxon>
        <taxon>Aspergillaceae</taxon>
        <taxon>Monascus</taxon>
    </lineage>
</organism>
<evidence type="ECO:0000256" key="3">
    <source>
        <dbReference type="ARBA" id="ARBA00022989"/>
    </source>
</evidence>
<dbReference type="Proteomes" id="UP000319663">
    <property type="component" value="Unassembled WGS sequence"/>
</dbReference>
<feature type="transmembrane region" description="Helical" evidence="5">
    <location>
        <begin position="198"/>
        <end position="215"/>
    </location>
</feature>
<protein>
    <submittedName>
        <fullName evidence="6">Uncharacterized protein</fullName>
    </submittedName>
</protein>
<feature type="transmembrane region" description="Helical" evidence="5">
    <location>
        <begin position="40"/>
        <end position="57"/>
    </location>
</feature>
<reference evidence="6 7" key="1">
    <citation type="submission" date="2019-06" db="EMBL/GenBank/DDBJ databases">
        <title>Wine fermentation using esterase from Monascus purpureus.</title>
        <authorList>
            <person name="Geng C."/>
            <person name="Zhang Y."/>
        </authorList>
    </citation>
    <scope>NUCLEOTIDE SEQUENCE [LARGE SCALE GENOMIC DNA]</scope>
    <source>
        <strain evidence="6">HQ1</strain>
    </source>
</reference>
<dbReference type="GO" id="GO:0016020">
    <property type="term" value="C:membrane"/>
    <property type="evidence" value="ECO:0007669"/>
    <property type="project" value="UniProtKB-SubCell"/>
</dbReference>
<keyword evidence="7" id="KW-1185">Reference proteome</keyword>
<dbReference type="PANTHER" id="PTHR42718">
    <property type="entry name" value="MAJOR FACILITATOR SUPERFAMILY MULTIDRUG TRANSPORTER MFSC"/>
    <property type="match status" value="1"/>
</dbReference>
<accession>A0A507QK36</accession>
<dbReference type="AlphaFoldDB" id="A0A507QK36"/>
<comment type="subcellular location">
    <subcellularLocation>
        <location evidence="1">Membrane</location>
        <topology evidence="1">Multi-pass membrane protein</topology>
    </subcellularLocation>
</comment>
<evidence type="ECO:0000256" key="5">
    <source>
        <dbReference type="SAM" id="Phobius"/>
    </source>
</evidence>
<evidence type="ECO:0000313" key="7">
    <source>
        <dbReference type="Proteomes" id="UP000319663"/>
    </source>
</evidence>
<dbReference type="EMBL" id="VIFY01000362">
    <property type="protein sequence ID" value="TQB67562.1"/>
    <property type="molecule type" value="Genomic_DNA"/>
</dbReference>
<comment type="caution">
    <text evidence="6">The sequence shown here is derived from an EMBL/GenBank/DDBJ whole genome shotgun (WGS) entry which is preliminary data.</text>
</comment>
<feature type="transmembrane region" description="Helical" evidence="5">
    <location>
        <begin position="144"/>
        <end position="163"/>
    </location>
</feature>
<keyword evidence="3 5" id="KW-1133">Transmembrane helix</keyword>
<evidence type="ECO:0000313" key="6">
    <source>
        <dbReference type="EMBL" id="TQB67562.1"/>
    </source>
</evidence>
<keyword evidence="2 5" id="KW-0812">Transmembrane</keyword>
<proteinExistence type="predicted"/>
<gene>
    <name evidence="6" type="ORF">MPDQ_005257</name>
</gene>
<dbReference type="PANTHER" id="PTHR42718:SF27">
    <property type="entry name" value="TRANSPORTER, PUTATIVE-RELATED"/>
    <property type="match status" value="1"/>
</dbReference>